<protein>
    <recommendedName>
        <fullName evidence="4">Reverse transcriptase/retrotransposon-derived protein RNase H-like domain-containing protein</fullName>
    </recommendedName>
</protein>
<keyword evidence="3" id="KW-1185">Reference proteome</keyword>
<dbReference type="PANTHER" id="PTHR37984">
    <property type="entry name" value="PROTEIN CBG26694"/>
    <property type="match status" value="1"/>
</dbReference>
<accession>A0AAF0ZUX5</accession>
<sequence>MVVLDFNKSFPDKAPPRLSKERVFNPKSQEKASGSSFSTFARCGKSHMGKYLVGIEGCHGCGKRGHKMRDFPILTAKGREGKKAPPCGLGTSAPPSKIGFMHFRLMVDKRRSEDEHKDHLRIVLQVLKEQLLYAKFSKCEFLLRSVAFLGHVVSSKGIDLDPKKTDAVKSLPRLLIPSNIRKFFGSVGYNKRFVEGFSSIASPLMALTQKKAKFIWSEDCEKTFQELKDRLTFVPALTLLEGTDGFVVYYDTSRIGLGCANAKWESHCLRFKAT</sequence>
<reference evidence="2" key="1">
    <citation type="submission" date="2023-08" db="EMBL/GenBank/DDBJ databases">
        <title>A de novo genome assembly of Solanum verrucosum Schlechtendal, a Mexican diploid species geographically isolated from the other diploid A-genome species in potato relatives.</title>
        <authorList>
            <person name="Hosaka K."/>
        </authorList>
    </citation>
    <scope>NUCLEOTIDE SEQUENCE</scope>
    <source>
        <tissue evidence="2">Young leaves</tissue>
    </source>
</reference>
<evidence type="ECO:0000313" key="2">
    <source>
        <dbReference type="EMBL" id="WMV49834.1"/>
    </source>
</evidence>
<organism evidence="2 3">
    <name type="scientific">Solanum verrucosum</name>
    <dbReference type="NCBI Taxonomy" id="315347"/>
    <lineage>
        <taxon>Eukaryota</taxon>
        <taxon>Viridiplantae</taxon>
        <taxon>Streptophyta</taxon>
        <taxon>Embryophyta</taxon>
        <taxon>Tracheophyta</taxon>
        <taxon>Spermatophyta</taxon>
        <taxon>Magnoliopsida</taxon>
        <taxon>eudicotyledons</taxon>
        <taxon>Gunneridae</taxon>
        <taxon>Pentapetalae</taxon>
        <taxon>asterids</taxon>
        <taxon>lamiids</taxon>
        <taxon>Solanales</taxon>
        <taxon>Solanaceae</taxon>
        <taxon>Solanoideae</taxon>
        <taxon>Solaneae</taxon>
        <taxon>Solanum</taxon>
    </lineage>
</organism>
<dbReference type="AlphaFoldDB" id="A0AAF0ZUX5"/>
<evidence type="ECO:0008006" key="4">
    <source>
        <dbReference type="Google" id="ProtNLM"/>
    </source>
</evidence>
<gene>
    <name evidence="2" type="ORF">MTR67_043219</name>
</gene>
<feature type="compositionally biased region" description="Basic and acidic residues" evidence="1">
    <location>
        <begin position="15"/>
        <end position="30"/>
    </location>
</feature>
<evidence type="ECO:0000256" key="1">
    <source>
        <dbReference type="SAM" id="MobiDB-lite"/>
    </source>
</evidence>
<dbReference type="SUPFAM" id="SSF56672">
    <property type="entry name" value="DNA/RNA polymerases"/>
    <property type="match status" value="1"/>
</dbReference>
<dbReference type="Gene3D" id="3.30.70.270">
    <property type="match status" value="2"/>
</dbReference>
<proteinExistence type="predicted"/>
<dbReference type="PANTHER" id="PTHR37984:SF5">
    <property type="entry name" value="PROTEIN NYNRIN-LIKE"/>
    <property type="match status" value="1"/>
</dbReference>
<dbReference type="InterPro" id="IPR043128">
    <property type="entry name" value="Rev_trsase/Diguanyl_cyclase"/>
</dbReference>
<feature type="region of interest" description="Disordered" evidence="1">
    <location>
        <begin position="15"/>
        <end position="35"/>
    </location>
</feature>
<dbReference type="Proteomes" id="UP001234989">
    <property type="component" value="Chromosome 10"/>
</dbReference>
<dbReference type="EMBL" id="CP133621">
    <property type="protein sequence ID" value="WMV49834.1"/>
    <property type="molecule type" value="Genomic_DNA"/>
</dbReference>
<dbReference type="InterPro" id="IPR050951">
    <property type="entry name" value="Retrovirus_Pol_polyprotein"/>
</dbReference>
<evidence type="ECO:0000313" key="3">
    <source>
        <dbReference type="Proteomes" id="UP001234989"/>
    </source>
</evidence>
<dbReference type="InterPro" id="IPR043502">
    <property type="entry name" value="DNA/RNA_pol_sf"/>
</dbReference>
<name>A0AAF0ZUX5_SOLVR</name>